<evidence type="ECO:0000313" key="5">
    <source>
        <dbReference type="Proteomes" id="UP000639338"/>
    </source>
</evidence>
<organism evidence="4 5">
    <name type="scientific">Aphidius gifuensis</name>
    <name type="common">Parasitoid wasp</name>
    <dbReference type="NCBI Taxonomy" id="684658"/>
    <lineage>
        <taxon>Eukaryota</taxon>
        <taxon>Metazoa</taxon>
        <taxon>Ecdysozoa</taxon>
        <taxon>Arthropoda</taxon>
        <taxon>Hexapoda</taxon>
        <taxon>Insecta</taxon>
        <taxon>Pterygota</taxon>
        <taxon>Neoptera</taxon>
        <taxon>Endopterygota</taxon>
        <taxon>Hymenoptera</taxon>
        <taxon>Apocrita</taxon>
        <taxon>Ichneumonoidea</taxon>
        <taxon>Braconidae</taxon>
        <taxon>Aphidiinae</taxon>
        <taxon>Aphidius</taxon>
    </lineage>
</organism>
<feature type="compositionally biased region" description="Polar residues" evidence="2">
    <location>
        <begin position="235"/>
        <end position="249"/>
    </location>
</feature>
<keyword evidence="5" id="KW-1185">Reference proteome</keyword>
<keyword evidence="1" id="KW-0175">Coiled coil</keyword>
<evidence type="ECO:0000256" key="3">
    <source>
        <dbReference type="SAM" id="SignalP"/>
    </source>
</evidence>
<dbReference type="OrthoDB" id="8197027at2759"/>
<accession>A0A835CKK1</accession>
<feature type="compositionally biased region" description="Polar residues" evidence="2">
    <location>
        <begin position="211"/>
        <end position="222"/>
    </location>
</feature>
<protein>
    <submittedName>
        <fullName evidence="4">Uncharacterized protein</fullName>
    </submittedName>
</protein>
<dbReference type="InterPro" id="IPR007999">
    <property type="entry name" value="DUF745"/>
</dbReference>
<feature type="signal peptide" evidence="3">
    <location>
        <begin position="1"/>
        <end position="16"/>
    </location>
</feature>
<dbReference type="Pfam" id="PF05335">
    <property type="entry name" value="DUF745"/>
    <property type="match status" value="1"/>
</dbReference>
<feature type="region of interest" description="Disordered" evidence="2">
    <location>
        <begin position="206"/>
        <end position="265"/>
    </location>
</feature>
<name>A0A835CKK1_APHGI</name>
<evidence type="ECO:0000256" key="2">
    <source>
        <dbReference type="SAM" id="MobiDB-lite"/>
    </source>
</evidence>
<feature type="coiled-coil region" evidence="1">
    <location>
        <begin position="121"/>
        <end position="148"/>
    </location>
</feature>
<comment type="caution">
    <text evidence="4">The sequence shown here is derived from an EMBL/GenBank/DDBJ whole genome shotgun (WGS) entry which is preliminary data.</text>
</comment>
<dbReference type="PANTHER" id="PTHR37161:SF3">
    <property type="entry name" value="HDC10475"/>
    <property type="match status" value="1"/>
</dbReference>
<evidence type="ECO:0000256" key="1">
    <source>
        <dbReference type="SAM" id="Coils"/>
    </source>
</evidence>
<dbReference type="EMBL" id="JACMRX010000006">
    <property type="protein sequence ID" value="KAF7987272.1"/>
    <property type="molecule type" value="Genomic_DNA"/>
</dbReference>
<keyword evidence="3" id="KW-0732">Signal</keyword>
<reference evidence="4 5" key="1">
    <citation type="submission" date="2020-08" db="EMBL/GenBank/DDBJ databases">
        <title>Aphidius gifuensis genome sequencing and assembly.</title>
        <authorList>
            <person name="Du Z."/>
        </authorList>
    </citation>
    <scope>NUCLEOTIDE SEQUENCE [LARGE SCALE GENOMIC DNA]</scope>
    <source>
        <strain evidence="4">YNYX2018</strain>
        <tissue evidence="4">Adults</tissue>
    </source>
</reference>
<dbReference type="Proteomes" id="UP000639338">
    <property type="component" value="Unassembled WGS sequence"/>
</dbReference>
<dbReference type="PANTHER" id="PTHR37161">
    <property type="entry name" value="HDC10475"/>
    <property type="match status" value="1"/>
</dbReference>
<sequence length="265" mass="27973">MLKNLFIMGLIGVSLADVKPAKDTRVPRQYVSYDDSKIGEYALVDVATLPLDNYPAPSNQPRPKAGFSVGGGLVSIARGSADQARTAVANQHSAAGQAAFVAKNQAAAEAAAELAAQTGMVGQAKSRLHALEEQLESARIDFEATQSATNKATAAAQLAQNNAAAAAAHAAESAAAVSPLPSVAEEEEGPAEQSAHLQIGSIEDYEEPSNHESIVQTPVQYSDEQEQSAIIYRNALQQPASDNSQQSYGSPYEQPETYGDYKTYY</sequence>
<dbReference type="AlphaFoldDB" id="A0A835CKK1"/>
<proteinExistence type="predicted"/>
<feature type="chain" id="PRO_5032339547" evidence="3">
    <location>
        <begin position="17"/>
        <end position="265"/>
    </location>
</feature>
<gene>
    <name evidence="4" type="ORF">HCN44_003034</name>
</gene>
<evidence type="ECO:0000313" key="4">
    <source>
        <dbReference type="EMBL" id="KAF7987272.1"/>
    </source>
</evidence>